<accession>A0ABZ2L688</accession>
<feature type="transmembrane region" description="Helical" evidence="2">
    <location>
        <begin position="21"/>
        <end position="48"/>
    </location>
</feature>
<dbReference type="EMBL" id="CP089983">
    <property type="protein sequence ID" value="WXB06458.1"/>
    <property type="molecule type" value="Genomic_DNA"/>
</dbReference>
<dbReference type="RefSeq" id="WP_394836105.1">
    <property type="nucleotide sequence ID" value="NZ_CP089929.1"/>
</dbReference>
<sequence length="478" mass="51365">MLASETRIGNASLKDDQRGAIMVMGLFMALSLVASLWFLIGIGQAIIFRDRGQEAADAMAFSVAAVDARGMDLIAVINIIMMALVGIYLLIQIVADAMMASIIFEPEGISVDRFNTNVVQNGVLTVALPVLGASQAVIAVATPWVGTLMIAPEVASHYQGFENSGPFPAFGLQNIPGAGFSTGKAVVKNKSRAKKNAKEREGEEPLSPEKQAERDREDKMKDVNDVAGTIRLGLPVAFEPNKTLCVRAMIFVPDLIADLLHLPDPVKWAIDLVIGTVAGIYADRACSKRPFDWPGPKKMAGSNGGAQMQVYGFANGQFADKWERKVKLGGARSIWGGGDGGSKEYAYNAQAEFFYECKGYFFERDCNGQSIAGTGVGREHALYSIGWKARLMKYKSPAQLLFENLVGGTQTAVLGLAFDGLEAGLKGIGAPDKLATAVTKQARNAFDRSDFANKELPKATNAIKNAGKEILDDAENYH</sequence>
<protein>
    <recommendedName>
        <fullName evidence="5">Flp pilus-assembly TadG-like N-terminal domain-containing protein</fullName>
    </recommendedName>
</protein>
<evidence type="ECO:0008006" key="5">
    <source>
        <dbReference type="Google" id="ProtNLM"/>
    </source>
</evidence>
<evidence type="ECO:0000313" key="4">
    <source>
        <dbReference type="Proteomes" id="UP001374803"/>
    </source>
</evidence>
<reference evidence="3" key="1">
    <citation type="submission" date="2021-12" db="EMBL/GenBank/DDBJ databases">
        <title>Discovery of the Pendulisporaceae a myxobacterial family with distinct sporulation behavior and unique specialized metabolism.</title>
        <authorList>
            <person name="Garcia R."/>
            <person name="Popoff A."/>
            <person name="Bader C.D."/>
            <person name="Loehr J."/>
            <person name="Walesch S."/>
            <person name="Walt C."/>
            <person name="Boldt J."/>
            <person name="Bunk B."/>
            <person name="Haeckl F.J.F.P.J."/>
            <person name="Gunesch A.P."/>
            <person name="Birkelbach J."/>
            <person name="Nuebel U."/>
            <person name="Pietschmann T."/>
            <person name="Bach T."/>
            <person name="Mueller R."/>
        </authorList>
    </citation>
    <scope>NUCLEOTIDE SEQUENCE</scope>
    <source>
        <strain evidence="3">MSr11367</strain>
    </source>
</reference>
<name>A0ABZ2L688_9BACT</name>
<evidence type="ECO:0000313" key="3">
    <source>
        <dbReference type="EMBL" id="WXB06458.1"/>
    </source>
</evidence>
<evidence type="ECO:0000256" key="1">
    <source>
        <dbReference type="SAM" id="MobiDB-lite"/>
    </source>
</evidence>
<gene>
    <name evidence="3" type="ORF">LVJ94_04270</name>
</gene>
<keyword evidence="2" id="KW-1133">Transmembrane helix</keyword>
<proteinExistence type="predicted"/>
<keyword evidence="2" id="KW-0472">Membrane</keyword>
<feature type="region of interest" description="Disordered" evidence="1">
    <location>
        <begin position="191"/>
        <end position="221"/>
    </location>
</feature>
<keyword evidence="4" id="KW-1185">Reference proteome</keyword>
<feature type="transmembrane region" description="Helical" evidence="2">
    <location>
        <begin position="68"/>
        <end position="91"/>
    </location>
</feature>
<keyword evidence="2" id="KW-0812">Transmembrane</keyword>
<feature type="compositionally biased region" description="Basic and acidic residues" evidence="1">
    <location>
        <begin position="210"/>
        <end position="221"/>
    </location>
</feature>
<evidence type="ECO:0000256" key="2">
    <source>
        <dbReference type="SAM" id="Phobius"/>
    </source>
</evidence>
<dbReference type="Proteomes" id="UP001374803">
    <property type="component" value="Chromosome"/>
</dbReference>
<organism evidence="3 4">
    <name type="scientific">Pendulispora rubella</name>
    <dbReference type="NCBI Taxonomy" id="2741070"/>
    <lineage>
        <taxon>Bacteria</taxon>
        <taxon>Pseudomonadati</taxon>
        <taxon>Myxococcota</taxon>
        <taxon>Myxococcia</taxon>
        <taxon>Myxococcales</taxon>
        <taxon>Sorangiineae</taxon>
        <taxon>Pendulisporaceae</taxon>
        <taxon>Pendulispora</taxon>
    </lineage>
</organism>